<proteinExistence type="predicted"/>
<feature type="region of interest" description="Disordered" evidence="1">
    <location>
        <begin position="147"/>
        <end position="170"/>
    </location>
</feature>
<comment type="caution">
    <text evidence="2">The sequence shown here is derived from an EMBL/GenBank/DDBJ whole genome shotgun (WGS) entry which is preliminary data.</text>
</comment>
<dbReference type="AlphaFoldDB" id="A0AAN8YVU5"/>
<evidence type="ECO:0000313" key="3">
    <source>
        <dbReference type="Proteomes" id="UP001370490"/>
    </source>
</evidence>
<organism evidence="2 3">
    <name type="scientific">Dillenia turbinata</name>
    <dbReference type="NCBI Taxonomy" id="194707"/>
    <lineage>
        <taxon>Eukaryota</taxon>
        <taxon>Viridiplantae</taxon>
        <taxon>Streptophyta</taxon>
        <taxon>Embryophyta</taxon>
        <taxon>Tracheophyta</taxon>
        <taxon>Spermatophyta</taxon>
        <taxon>Magnoliopsida</taxon>
        <taxon>eudicotyledons</taxon>
        <taxon>Gunneridae</taxon>
        <taxon>Pentapetalae</taxon>
        <taxon>Dilleniales</taxon>
        <taxon>Dilleniaceae</taxon>
        <taxon>Dillenia</taxon>
    </lineage>
</organism>
<sequence>MALKPVVNHKEHISIALDNKSSRPVLVLKFSTILLNIDIRIDGDLNARSPSNPHRQTYIIHVSKSHKPSLYTRITPGTLPSSGPFPLRHYQQSCSTPIPPPSQAFPPASPPLKPPSSAATTPFSPSSPNISTISTPLALLTFSASPTATASGRTPIMPTTSSLECSTPEFGRTDQSSPIWNCYQFQLIGEESARLEKISQFRAVIERLSVRGLFTKDMNRI</sequence>
<evidence type="ECO:0000256" key="1">
    <source>
        <dbReference type="SAM" id="MobiDB-lite"/>
    </source>
</evidence>
<feature type="compositionally biased region" description="Low complexity" evidence="1">
    <location>
        <begin position="115"/>
        <end position="128"/>
    </location>
</feature>
<dbReference type="EMBL" id="JBAMMX010000025">
    <property type="protein sequence ID" value="KAK6914687.1"/>
    <property type="molecule type" value="Genomic_DNA"/>
</dbReference>
<evidence type="ECO:0000313" key="2">
    <source>
        <dbReference type="EMBL" id="KAK6914687.1"/>
    </source>
</evidence>
<gene>
    <name evidence="2" type="ORF">RJ641_019804</name>
</gene>
<reference evidence="2 3" key="1">
    <citation type="submission" date="2023-12" db="EMBL/GenBank/DDBJ databases">
        <title>A high-quality genome assembly for Dillenia turbinata (Dilleniales).</title>
        <authorList>
            <person name="Chanderbali A."/>
        </authorList>
    </citation>
    <scope>NUCLEOTIDE SEQUENCE [LARGE SCALE GENOMIC DNA]</scope>
    <source>
        <strain evidence="2">LSX21</strain>
        <tissue evidence="2">Leaf</tissue>
    </source>
</reference>
<feature type="region of interest" description="Disordered" evidence="1">
    <location>
        <begin position="90"/>
        <end position="128"/>
    </location>
</feature>
<keyword evidence="3" id="KW-1185">Reference proteome</keyword>
<accession>A0AAN8YVU5</accession>
<feature type="compositionally biased region" description="Polar residues" evidence="1">
    <location>
        <begin position="147"/>
        <end position="165"/>
    </location>
</feature>
<feature type="compositionally biased region" description="Pro residues" evidence="1">
    <location>
        <begin position="97"/>
        <end position="114"/>
    </location>
</feature>
<dbReference type="Proteomes" id="UP001370490">
    <property type="component" value="Unassembled WGS sequence"/>
</dbReference>
<name>A0AAN8YVU5_9MAGN</name>
<protein>
    <submittedName>
        <fullName evidence="2">Uncharacterized protein</fullName>
    </submittedName>
</protein>